<feature type="compositionally biased region" description="Polar residues" evidence="1">
    <location>
        <begin position="288"/>
        <end position="298"/>
    </location>
</feature>
<reference evidence="2" key="2">
    <citation type="submission" date="2023-06" db="EMBL/GenBank/DDBJ databases">
        <authorList>
            <consortium name="Lawrence Berkeley National Laboratory"/>
            <person name="Haridas S."/>
            <person name="Hensen N."/>
            <person name="Bonometti L."/>
            <person name="Westerberg I."/>
            <person name="Brannstrom I.O."/>
            <person name="Guillou S."/>
            <person name="Cros-Aarteil S."/>
            <person name="Calhoun S."/>
            <person name="Kuo A."/>
            <person name="Mondo S."/>
            <person name="Pangilinan J."/>
            <person name="Riley R."/>
            <person name="Labutti K."/>
            <person name="Andreopoulos B."/>
            <person name="Lipzen A."/>
            <person name="Chen C."/>
            <person name="Yanf M."/>
            <person name="Daum C."/>
            <person name="Ng V."/>
            <person name="Clum A."/>
            <person name="Steindorff A."/>
            <person name="Ohm R."/>
            <person name="Martin F."/>
            <person name="Silar P."/>
            <person name="Natvig D."/>
            <person name="Lalanne C."/>
            <person name="Gautier V."/>
            <person name="Ament-Velasquez S.L."/>
            <person name="Kruys A."/>
            <person name="Hutchinson M.I."/>
            <person name="Powell A.J."/>
            <person name="Barry K."/>
            <person name="Miller A.N."/>
            <person name="Grigoriev I.V."/>
            <person name="Debuchy R."/>
            <person name="Gladieux P."/>
            <person name="Thoren M.H."/>
            <person name="Johannesson H."/>
        </authorList>
    </citation>
    <scope>NUCLEOTIDE SEQUENCE</scope>
    <source>
        <strain evidence="2">CBS 118394</strain>
    </source>
</reference>
<accession>A0AAE0IPW0</accession>
<evidence type="ECO:0000256" key="1">
    <source>
        <dbReference type="SAM" id="MobiDB-lite"/>
    </source>
</evidence>
<feature type="compositionally biased region" description="Low complexity" evidence="1">
    <location>
        <begin position="219"/>
        <end position="252"/>
    </location>
</feature>
<feature type="compositionally biased region" description="Low complexity" evidence="1">
    <location>
        <begin position="131"/>
        <end position="159"/>
    </location>
</feature>
<feature type="compositionally biased region" description="Basic and acidic residues" evidence="1">
    <location>
        <begin position="207"/>
        <end position="218"/>
    </location>
</feature>
<feature type="compositionally biased region" description="Polar residues" evidence="1">
    <location>
        <begin position="19"/>
        <end position="28"/>
    </location>
</feature>
<dbReference type="EMBL" id="JAUEDM010000001">
    <property type="protein sequence ID" value="KAK3328752.1"/>
    <property type="molecule type" value="Genomic_DNA"/>
</dbReference>
<feature type="region of interest" description="Disordered" evidence="1">
    <location>
        <begin position="1"/>
        <end position="301"/>
    </location>
</feature>
<feature type="compositionally biased region" description="Polar residues" evidence="1">
    <location>
        <begin position="253"/>
        <end position="264"/>
    </location>
</feature>
<feature type="compositionally biased region" description="Polar residues" evidence="1">
    <location>
        <begin position="176"/>
        <end position="190"/>
    </location>
</feature>
<name>A0AAE0IPW0_9PEZI</name>
<proteinExistence type="predicted"/>
<gene>
    <name evidence="2" type="ORF">B0H66DRAFT_539291</name>
</gene>
<feature type="compositionally biased region" description="Gly residues" evidence="1">
    <location>
        <begin position="191"/>
        <end position="200"/>
    </location>
</feature>
<dbReference type="AlphaFoldDB" id="A0AAE0IPW0"/>
<evidence type="ECO:0000313" key="2">
    <source>
        <dbReference type="EMBL" id="KAK3328752.1"/>
    </source>
</evidence>
<dbReference type="Proteomes" id="UP001283341">
    <property type="component" value="Unassembled WGS sequence"/>
</dbReference>
<feature type="compositionally biased region" description="Low complexity" evidence="1">
    <location>
        <begin position="1"/>
        <end position="12"/>
    </location>
</feature>
<protein>
    <submittedName>
        <fullName evidence="2">Uncharacterized protein</fullName>
    </submittedName>
</protein>
<reference evidence="2" key="1">
    <citation type="journal article" date="2023" name="Mol. Phylogenet. Evol.">
        <title>Genome-scale phylogeny and comparative genomics of the fungal order Sordariales.</title>
        <authorList>
            <person name="Hensen N."/>
            <person name="Bonometti L."/>
            <person name="Westerberg I."/>
            <person name="Brannstrom I.O."/>
            <person name="Guillou S."/>
            <person name="Cros-Aarteil S."/>
            <person name="Calhoun S."/>
            <person name="Haridas S."/>
            <person name="Kuo A."/>
            <person name="Mondo S."/>
            <person name="Pangilinan J."/>
            <person name="Riley R."/>
            <person name="LaButti K."/>
            <person name="Andreopoulos B."/>
            <person name="Lipzen A."/>
            <person name="Chen C."/>
            <person name="Yan M."/>
            <person name="Daum C."/>
            <person name="Ng V."/>
            <person name="Clum A."/>
            <person name="Steindorff A."/>
            <person name="Ohm R.A."/>
            <person name="Martin F."/>
            <person name="Silar P."/>
            <person name="Natvig D.O."/>
            <person name="Lalanne C."/>
            <person name="Gautier V."/>
            <person name="Ament-Velasquez S.L."/>
            <person name="Kruys A."/>
            <person name="Hutchinson M.I."/>
            <person name="Powell A.J."/>
            <person name="Barry K."/>
            <person name="Miller A.N."/>
            <person name="Grigoriev I.V."/>
            <person name="Debuchy R."/>
            <person name="Gladieux P."/>
            <person name="Hiltunen Thoren M."/>
            <person name="Johannesson H."/>
        </authorList>
    </citation>
    <scope>NUCLEOTIDE SEQUENCE</scope>
    <source>
        <strain evidence="2">CBS 118394</strain>
    </source>
</reference>
<keyword evidence="3" id="KW-1185">Reference proteome</keyword>
<evidence type="ECO:0000313" key="3">
    <source>
        <dbReference type="Proteomes" id="UP001283341"/>
    </source>
</evidence>
<organism evidence="2 3">
    <name type="scientific">Apodospora peruviana</name>
    <dbReference type="NCBI Taxonomy" id="516989"/>
    <lineage>
        <taxon>Eukaryota</taxon>
        <taxon>Fungi</taxon>
        <taxon>Dikarya</taxon>
        <taxon>Ascomycota</taxon>
        <taxon>Pezizomycotina</taxon>
        <taxon>Sordariomycetes</taxon>
        <taxon>Sordariomycetidae</taxon>
        <taxon>Sordariales</taxon>
        <taxon>Lasiosphaeriaceae</taxon>
        <taxon>Apodospora</taxon>
    </lineage>
</organism>
<feature type="compositionally biased region" description="Low complexity" evidence="1">
    <location>
        <begin position="265"/>
        <end position="287"/>
    </location>
</feature>
<comment type="caution">
    <text evidence="2">The sequence shown here is derived from an EMBL/GenBank/DDBJ whole genome shotgun (WGS) entry which is preliminary data.</text>
</comment>
<feature type="compositionally biased region" description="Polar residues" evidence="1">
    <location>
        <begin position="64"/>
        <end position="73"/>
    </location>
</feature>
<sequence length="319" mass="34800">MQGKGQQQPQQQQDDERNLNGNQGSSVGNRDDKPLQQQDFGVNGNGQQGSMNPLAMNASPPINGKQQQTSIISSRDDRNGFGTDGASDQKYQKLDNSPDFGTDDTPEQKFSVNDLPPNRQQKRSHMAAYWQSGQSGQPQQGQQQNFDGQQGQGQLQHGVGQRGLGDEDLQKRPYIQQDSKFPGQQDSNFRGGQGQQGQGQGLSNMNKDGHPDTERQDMNTHGQQPQQQGQQNMNTHGQQPTQQQQDSSVQTQASGSTTQQRFKSNGQPGNLQNANGQQQQQQGLTQQDMSGCGQQQGLNDAASACMAQGNKQQQGSANY</sequence>